<evidence type="ECO:0000259" key="1">
    <source>
        <dbReference type="Pfam" id="PF06114"/>
    </source>
</evidence>
<evidence type="ECO:0000313" key="2">
    <source>
        <dbReference type="EMBL" id="SVB41788.1"/>
    </source>
</evidence>
<dbReference type="InterPro" id="IPR010359">
    <property type="entry name" value="IrrE_HExxH"/>
</dbReference>
<gene>
    <name evidence="2" type="ORF">METZ01_LOCUS194642</name>
</gene>
<dbReference type="Pfam" id="PF06114">
    <property type="entry name" value="Peptidase_M78"/>
    <property type="match status" value="1"/>
</dbReference>
<name>A0A382DTQ7_9ZZZZ</name>
<sequence length="236" mass="27029">MATKEKPYPYLKNSTIEKESTKLLESFSKDKGQKVSAPVPVFDIIEHLGYDVDFRKDGIYEDKNILGGLRIKQKKVEINENLTDHEGRMHFTAAHETGHIVLHAPLYIHQMTTGQLEISSNDSGNDILCRKDAGFEGDKKEPEEWQADKFAAYLLMPTALVKKAFFKNYKRPVNVRRKSILQLFFPKPAFVKGYRIAEQVMRDGKFDNVSKMAMLNRLIGMRLVKGLSYQKSNATQ</sequence>
<dbReference type="InterPro" id="IPR052345">
    <property type="entry name" value="Rad_response_metalloprotease"/>
</dbReference>
<dbReference type="PANTHER" id="PTHR43236">
    <property type="entry name" value="ANTITOXIN HIGA1"/>
    <property type="match status" value="1"/>
</dbReference>
<proteinExistence type="predicted"/>
<dbReference type="Gene3D" id="1.10.10.2910">
    <property type="match status" value="1"/>
</dbReference>
<reference evidence="2" key="1">
    <citation type="submission" date="2018-05" db="EMBL/GenBank/DDBJ databases">
        <authorList>
            <person name="Lanie J.A."/>
            <person name="Ng W.-L."/>
            <person name="Kazmierczak K.M."/>
            <person name="Andrzejewski T.M."/>
            <person name="Davidsen T.M."/>
            <person name="Wayne K.J."/>
            <person name="Tettelin H."/>
            <person name="Glass J.I."/>
            <person name="Rusch D."/>
            <person name="Podicherti R."/>
            <person name="Tsui H.-C.T."/>
            <person name="Winkler M.E."/>
        </authorList>
    </citation>
    <scope>NUCLEOTIDE SEQUENCE</scope>
</reference>
<organism evidence="2">
    <name type="scientific">marine metagenome</name>
    <dbReference type="NCBI Taxonomy" id="408172"/>
    <lineage>
        <taxon>unclassified sequences</taxon>
        <taxon>metagenomes</taxon>
        <taxon>ecological metagenomes</taxon>
    </lineage>
</organism>
<dbReference type="EMBL" id="UINC01041052">
    <property type="protein sequence ID" value="SVB41788.1"/>
    <property type="molecule type" value="Genomic_DNA"/>
</dbReference>
<accession>A0A382DTQ7</accession>
<feature type="domain" description="IrrE N-terminal-like" evidence="1">
    <location>
        <begin position="76"/>
        <end position="167"/>
    </location>
</feature>
<protein>
    <recommendedName>
        <fullName evidence="1">IrrE N-terminal-like domain-containing protein</fullName>
    </recommendedName>
</protein>
<dbReference type="AlphaFoldDB" id="A0A382DTQ7"/>
<dbReference type="PANTHER" id="PTHR43236:SF1">
    <property type="entry name" value="BLL7220 PROTEIN"/>
    <property type="match status" value="1"/>
</dbReference>